<evidence type="ECO:0000256" key="1">
    <source>
        <dbReference type="ARBA" id="ARBA00022505"/>
    </source>
</evidence>
<organism evidence="4 5">
    <name type="scientific">Candidatus Marsarchaeota G2 archaeon OSP_D</name>
    <dbReference type="NCBI Taxonomy" id="1978157"/>
    <lineage>
        <taxon>Archaea</taxon>
        <taxon>Candidatus Marsarchaeota</taxon>
        <taxon>Candidatus Marsarchaeota group 2</taxon>
    </lineage>
</organism>
<dbReference type="Pfam" id="PF20256">
    <property type="entry name" value="MoCoBD_2"/>
    <property type="match status" value="1"/>
</dbReference>
<dbReference type="PANTHER" id="PTHR11908">
    <property type="entry name" value="XANTHINE DEHYDROGENASE"/>
    <property type="match status" value="1"/>
</dbReference>
<name>A0A2R6AY19_9ARCH</name>
<dbReference type="Pfam" id="PF02738">
    <property type="entry name" value="MoCoBD_1"/>
    <property type="match status" value="1"/>
</dbReference>
<proteinExistence type="predicted"/>
<dbReference type="AlphaFoldDB" id="A0A2R6AY19"/>
<accession>A0A2R6AY19</accession>
<keyword evidence="2" id="KW-0560">Oxidoreductase</keyword>
<keyword evidence="1" id="KW-0500">Molybdenum</keyword>
<dbReference type="Proteomes" id="UP000240322">
    <property type="component" value="Unassembled WGS sequence"/>
</dbReference>
<dbReference type="GO" id="GO:0005506">
    <property type="term" value="F:iron ion binding"/>
    <property type="evidence" value="ECO:0007669"/>
    <property type="project" value="InterPro"/>
</dbReference>
<dbReference type="Gene3D" id="3.30.365.10">
    <property type="entry name" value="Aldehyde oxidase/xanthine dehydrogenase, molybdopterin binding domain"/>
    <property type="match status" value="4"/>
</dbReference>
<dbReference type="EMBL" id="NEXE01000030">
    <property type="protein sequence ID" value="PSN91264.1"/>
    <property type="molecule type" value="Genomic_DNA"/>
</dbReference>
<dbReference type="SUPFAM" id="SSF54665">
    <property type="entry name" value="CO dehydrogenase molybdoprotein N-domain-like"/>
    <property type="match status" value="1"/>
</dbReference>
<evidence type="ECO:0000313" key="4">
    <source>
        <dbReference type="EMBL" id="PSN91264.1"/>
    </source>
</evidence>
<dbReference type="InterPro" id="IPR016208">
    <property type="entry name" value="Ald_Oxase/xanthine_DH-like"/>
</dbReference>
<evidence type="ECO:0000259" key="3">
    <source>
        <dbReference type="SMART" id="SM01008"/>
    </source>
</evidence>
<gene>
    <name evidence="4" type="ORF">B9Q03_04655</name>
</gene>
<dbReference type="GO" id="GO:0016491">
    <property type="term" value="F:oxidoreductase activity"/>
    <property type="evidence" value="ECO:0007669"/>
    <property type="project" value="UniProtKB-KW"/>
</dbReference>
<feature type="domain" description="Aldehyde oxidase/xanthine dehydrogenase a/b hammerhead" evidence="3">
    <location>
        <begin position="21"/>
        <end position="133"/>
    </location>
</feature>
<dbReference type="Pfam" id="PF01315">
    <property type="entry name" value="Ald_Xan_dh_C"/>
    <property type="match status" value="1"/>
</dbReference>
<protein>
    <recommendedName>
        <fullName evidence="3">Aldehyde oxidase/xanthine dehydrogenase a/b hammerhead domain-containing protein</fullName>
    </recommendedName>
</protein>
<dbReference type="InterPro" id="IPR008274">
    <property type="entry name" value="AldOxase/xan_DH_MoCoBD1"/>
</dbReference>
<evidence type="ECO:0000313" key="5">
    <source>
        <dbReference type="Proteomes" id="UP000240322"/>
    </source>
</evidence>
<dbReference type="Gene3D" id="3.90.1170.50">
    <property type="entry name" value="Aldehyde oxidase/xanthine dehydrogenase, a/b hammerhead"/>
    <property type="match status" value="1"/>
</dbReference>
<dbReference type="FunFam" id="3.30.365.10:FF:000001">
    <property type="entry name" value="Xanthine dehydrogenase oxidase"/>
    <property type="match status" value="1"/>
</dbReference>
<dbReference type="SMART" id="SM01008">
    <property type="entry name" value="Ald_Xan_dh_C"/>
    <property type="match status" value="1"/>
</dbReference>
<sequence length="768" mass="82907">MGAHKYIGVPLPRREDMRVLLGGATYLADLRVPGALDCVFVRSQHHHARIRGVSDSSEGVRLFLWEDMKNEVGSLPAITRPKGSLFPNVSALASSKVRFAGEPVGVVVCGDSFNRYRLQDELERVEVEYEPLDALLDVESASKEKSTLIYEELGTNTLYTSVVGDGDVEGALTTSDMVFSRRLVFPANYGSALEPRGVVAKYDESSDTLTLWSTTQWPHFVRTLLSEVLGRPESKIRVIAPDVGGGFGNKQDFYREEVVLAWLAIKLRAPVRWVATRSEDMHSTVQSGLQVHYAEIGVNRAGRIVALRDRVYADLGSVGPMSFGPSVITQLSLTGPYDIGAVRVELNCVATNKPPTGAYRGYGQQQAAYVLERLVEEAARSLGLHPLEFRKRNVVTRFPYTTKTGRVLECGDYTGMIRTCEELIGSLHPSSQGGRVGFGFAFGFESGGIGPVCIQDSVGARHKGFDSVRLRVEADGSVSLFTGLSPHGQGLETTLSQVCAELLGVDVDKVMVYHGDTLSSPYGFGTWGSRSAVVGAGALMMCVEEVKQKVLRFASRALGIELDQLEYSDGWVTSRDSGAKLLSLAEVARLNYQSSTRQDGVGSSLEAEAVYEPKGLTISGGLHVAVVELDPDTGFVRLLKYILIHDSGRMINPMIVEGQILGGLAQGVGEALLEEYGYTNQGVSLSSNLMDYALPTAMETPSFDVHHLDTPSNLNALGLKGVGESGIVGPAAAIANAVSDALGGRFSGLERVPLKPETAWIHQPSTVE</sequence>
<evidence type="ECO:0000256" key="2">
    <source>
        <dbReference type="ARBA" id="ARBA00023002"/>
    </source>
</evidence>
<dbReference type="InterPro" id="IPR037165">
    <property type="entry name" value="AldOxase/xan_DH_Mopterin-bd_sf"/>
</dbReference>
<comment type="caution">
    <text evidence="4">The sequence shown here is derived from an EMBL/GenBank/DDBJ whole genome shotgun (WGS) entry which is preliminary data.</text>
</comment>
<reference evidence="4 5" key="1">
    <citation type="submission" date="2017-04" db="EMBL/GenBank/DDBJ databases">
        <title>Novel microbial lineages endemic to geothermal iron-oxide mats fill important gaps in the evolutionary history of Archaea.</title>
        <authorList>
            <person name="Jay Z.J."/>
            <person name="Beam J.P."/>
            <person name="Dlakic M."/>
            <person name="Rusch D.B."/>
            <person name="Kozubal M.A."/>
            <person name="Inskeep W.P."/>
        </authorList>
    </citation>
    <scope>NUCLEOTIDE SEQUENCE [LARGE SCALE GENOMIC DNA]</scope>
    <source>
        <strain evidence="4">OSP_D</strain>
    </source>
</reference>
<dbReference type="InterPro" id="IPR046867">
    <property type="entry name" value="AldOxase/xan_DH_MoCoBD2"/>
</dbReference>
<dbReference type="SUPFAM" id="SSF56003">
    <property type="entry name" value="Molybdenum cofactor-binding domain"/>
    <property type="match status" value="1"/>
</dbReference>
<dbReference type="InterPro" id="IPR000674">
    <property type="entry name" value="Ald_Oxase/Xan_DH_a/b"/>
</dbReference>
<dbReference type="InterPro" id="IPR036856">
    <property type="entry name" value="Ald_Oxase/Xan_DH_a/b_sf"/>
</dbReference>
<dbReference type="PANTHER" id="PTHR11908:SF132">
    <property type="entry name" value="ALDEHYDE OXIDASE 1-RELATED"/>
    <property type="match status" value="1"/>
</dbReference>